<dbReference type="InterPro" id="IPR024937">
    <property type="entry name" value="Domain_X"/>
</dbReference>
<gene>
    <name evidence="2" type="ORF">DP116_23905</name>
</gene>
<keyword evidence="3" id="KW-1185">Reference proteome</keyword>
<reference evidence="2 3" key="1">
    <citation type="submission" date="2018-06" db="EMBL/GenBank/DDBJ databases">
        <title>Comparative genomics of Brasilonema spp. strains.</title>
        <authorList>
            <person name="Alvarenga D.O."/>
            <person name="Fiore M.F."/>
            <person name="Varani A.M."/>
        </authorList>
    </citation>
    <scope>NUCLEOTIDE SEQUENCE [LARGE SCALE GENOMIC DNA]</scope>
    <source>
        <strain evidence="2 3">SPC951</strain>
    </source>
</reference>
<dbReference type="PANTHER" id="PTHR34047">
    <property type="entry name" value="NUCLEAR INTRON MATURASE 1, MITOCHONDRIAL-RELATED"/>
    <property type="match status" value="1"/>
</dbReference>
<dbReference type="Pfam" id="PF01348">
    <property type="entry name" value="Intron_maturas2"/>
    <property type="match status" value="1"/>
</dbReference>
<dbReference type="Pfam" id="PF21368">
    <property type="entry name" value="AI2M-like_HNH"/>
    <property type="match status" value="1"/>
</dbReference>
<dbReference type="PROSITE" id="PS50878">
    <property type="entry name" value="RT_POL"/>
    <property type="match status" value="1"/>
</dbReference>
<dbReference type="PANTHER" id="PTHR34047:SF8">
    <property type="entry name" value="PROTEIN YKFC"/>
    <property type="match status" value="1"/>
</dbReference>
<dbReference type="InterPro" id="IPR051083">
    <property type="entry name" value="GrpII_Intron_Splice-Mob/Def"/>
</dbReference>
<sequence>MRNAETVLGIIHERGQRGLPLEDVYRQLFNPDLFLKAYGKIYRNTGAMTPGATGETVDGMSRAKIDTIISDLRYERYQWMPARRVYIEKKNSLKKRPLGIPRWSDKLLQEVIRLILEAYYEPQFNPTSHGFRPGRGCHTALSEIYSKWVGTKWFVEGDIAQCFDSLNHTVLLTILREKIHDNRFLRLIENLLKAGYLEEWRYNATLSGSPQGAILSPILANIYLDKLDKFVENELIPKYNRGKARQPNPEWQRLQGLAQRLRKKGLFSEAHIARKLMQQVPSLDPQDPNYRRLRYVRYADDWLIGFSGPRQEAEEIKRLIGNFLRENLKLELSETKTLISHPRTEAARFLGYDIVVLNNNQKLDRRGHRSINGQIGLKVPPDVVKSKCARFLLHGKPIHRAELIHDSVFSIVAHYQQEFQGIVEYYRLAYNLHQLNRLKWVMERSLTQTLAHKLRTSVSTIYRRYQTTLQTRNGPYIGLQVTVERGEGQKPLIANWGGISLKRNMKAVLNDSPLQTVGPRTELECRLLANTCELCGSQENVQVHHVRALKDLQKEGRNSPPYWVQIMAARQRKTLIVCQQCHMDIHAGRATQRTNTDM</sequence>
<evidence type="ECO:0000313" key="2">
    <source>
        <dbReference type="EMBL" id="NMG22331.1"/>
    </source>
</evidence>
<evidence type="ECO:0000313" key="3">
    <source>
        <dbReference type="Proteomes" id="UP000718564"/>
    </source>
</evidence>
<dbReference type="CDD" id="cd01651">
    <property type="entry name" value="RT_G2_intron"/>
    <property type="match status" value="1"/>
</dbReference>
<name>A0ABX1PEM9_9CYAN</name>
<dbReference type="InterPro" id="IPR043502">
    <property type="entry name" value="DNA/RNA_pol_sf"/>
</dbReference>
<protein>
    <submittedName>
        <fullName evidence="2">Maturase</fullName>
    </submittedName>
</protein>
<comment type="caution">
    <text evidence="2">The sequence shown here is derived from an EMBL/GenBank/DDBJ whole genome shotgun (WGS) entry which is preliminary data.</text>
</comment>
<dbReference type="InterPro" id="IPR000477">
    <property type="entry name" value="RT_dom"/>
</dbReference>
<dbReference type="RefSeq" id="WP_169157532.1">
    <property type="nucleotide sequence ID" value="NZ_CAWPJE010000247.1"/>
</dbReference>
<proteinExistence type="predicted"/>
<dbReference type="EMBL" id="QMEB01000246">
    <property type="protein sequence ID" value="NMG22331.1"/>
    <property type="molecule type" value="Genomic_DNA"/>
</dbReference>
<dbReference type="Proteomes" id="UP000718564">
    <property type="component" value="Unassembled WGS sequence"/>
</dbReference>
<dbReference type="Pfam" id="PF00078">
    <property type="entry name" value="RVT_1"/>
    <property type="match status" value="1"/>
</dbReference>
<organism evidence="2 3">
    <name type="scientific">Brasilonema bromeliae SPC951</name>
    <dbReference type="NCBI Taxonomy" id="385972"/>
    <lineage>
        <taxon>Bacteria</taxon>
        <taxon>Bacillati</taxon>
        <taxon>Cyanobacteriota</taxon>
        <taxon>Cyanophyceae</taxon>
        <taxon>Nostocales</taxon>
        <taxon>Scytonemataceae</taxon>
        <taxon>Brasilonema</taxon>
        <taxon>Bromeliae group (in: Brasilonema)</taxon>
    </lineage>
</organism>
<evidence type="ECO:0000259" key="1">
    <source>
        <dbReference type="PROSITE" id="PS50878"/>
    </source>
</evidence>
<feature type="domain" description="Reverse transcriptase" evidence="1">
    <location>
        <begin position="68"/>
        <end position="354"/>
    </location>
</feature>
<dbReference type="InterPro" id="IPR049030">
    <property type="entry name" value="AI2M-like_HNH"/>
</dbReference>
<accession>A0ABX1PEM9</accession>
<dbReference type="SUPFAM" id="SSF56672">
    <property type="entry name" value="DNA/RNA polymerases"/>
    <property type="match status" value="1"/>
</dbReference>